<evidence type="ECO:0000313" key="2">
    <source>
        <dbReference type="Proteomes" id="UP000268059"/>
    </source>
</evidence>
<organism evidence="1 2">
    <name type="scientific">Intestinibaculum porci</name>
    <dbReference type="NCBI Taxonomy" id="2487118"/>
    <lineage>
        <taxon>Bacteria</taxon>
        <taxon>Bacillati</taxon>
        <taxon>Bacillota</taxon>
        <taxon>Erysipelotrichia</taxon>
        <taxon>Erysipelotrichales</taxon>
        <taxon>Erysipelotrichaceae</taxon>
        <taxon>Intestinibaculum</taxon>
    </lineage>
</organism>
<dbReference type="InParanoid" id="A0A3G9J9D3"/>
<name>A0A3G9J9D3_9FIRM</name>
<gene>
    <name evidence="1" type="ORF">SG0102_21000</name>
</gene>
<dbReference type="InterPro" id="IPR009057">
    <property type="entry name" value="Homeodomain-like_sf"/>
</dbReference>
<dbReference type="EMBL" id="AP019309">
    <property type="protein sequence ID" value="BBH27166.1"/>
    <property type="molecule type" value="Genomic_DNA"/>
</dbReference>
<dbReference type="Gene3D" id="1.10.357.10">
    <property type="entry name" value="Tetracycline Repressor, domain 2"/>
    <property type="match status" value="1"/>
</dbReference>
<protein>
    <recommendedName>
        <fullName evidence="3">HTH tetR-type domain-containing protein</fullName>
    </recommendedName>
</protein>
<sequence>MKKQPKSKRAIIAAFIDIRKHTPVEKMTVTNLCKVAEINKSTFYVYYQDIYDLSDQVENDLVRRITNSISHTECAFDDPGAFTEEVFRAYGENQHLIDIVFSGSRSVMLPKKVHQALTELFFQLRPEYKNSPEKHIMLSYIIYGGYYAYVENESMDRNYRISVISSLTKL</sequence>
<dbReference type="KEGG" id="ebm:SG0102_21000"/>
<reference evidence="1 2" key="1">
    <citation type="submission" date="2018-11" db="EMBL/GenBank/DDBJ databases">
        <title>Novel Erysipelotrichaceae bacterium isolated from small intestine of a swine.</title>
        <authorList>
            <person name="Kim J.S."/>
            <person name="Choe H."/>
            <person name="Lee Y.R."/>
            <person name="Kim K.M."/>
            <person name="Park D.S."/>
        </authorList>
    </citation>
    <scope>NUCLEOTIDE SEQUENCE [LARGE SCALE GENOMIC DNA]</scope>
    <source>
        <strain evidence="1 2">SG0102</strain>
    </source>
</reference>
<accession>A0A3G9J9D3</accession>
<evidence type="ECO:0008006" key="3">
    <source>
        <dbReference type="Google" id="ProtNLM"/>
    </source>
</evidence>
<dbReference type="OrthoDB" id="9810250at2"/>
<dbReference type="SUPFAM" id="SSF46689">
    <property type="entry name" value="Homeodomain-like"/>
    <property type="match status" value="1"/>
</dbReference>
<dbReference type="Proteomes" id="UP000268059">
    <property type="component" value="Chromosome"/>
</dbReference>
<dbReference type="RefSeq" id="WP_125119917.1">
    <property type="nucleotide sequence ID" value="NZ_AP019309.1"/>
</dbReference>
<evidence type="ECO:0000313" key="1">
    <source>
        <dbReference type="EMBL" id="BBH27166.1"/>
    </source>
</evidence>
<proteinExistence type="predicted"/>
<keyword evidence="2" id="KW-1185">Reference proteome</keyword>
<dbReference type="AlphaFoldDB" id="A0A3G9J9D3"/>